<accession>A0A086PVV3</accession>
<dbReference type="AlphaFoldDB" id="A0A086PVV3"/>
<evidence type="ECO:0000256" key="1">
    <source>
        <dbReference type="SAM" id="MobiDB-lite"/>
    </source>
</evidence>
<gene>
    <name evidence="2" type="ORF">TGMAS_263460</name>
</gene>
<protein>
    <submittedName>
        <fullName evidence="2">Uncharacterized protein</fullName>
    </submittedName>
</protein>
<dbReference type="EMBL" id="AEXC02002526">
    <property type="protein sequence ID" value="KFH04485.1"/>
    <property type="molecule type" value="Genomic_DNA"/>
</dbReference>
<organism evidence="2 3">
    <name type="scientific">Toxoplasma gondii MAS</name>
    <dbReference type="NCBI Taxonomy" id="943118"/>
    <lineage>
        <taxon>Eukaryota</taxon>
        <taxon>Sar</taxon>
        <taxon>Alveolata</taxon>
        <taxon>Apicomplexa</taxon>
        <taxon>Conoidasida</taxon>
        <taxon>Coccidia</taxon>
        <taxon>Eucoccidiorida</taxon>
        <taxon>Eimeriorina</taxon>
        <taxon>Sarcocystidae</taxon>
        <taxon>Toxoplasma</taxon>
    </lineage>
</organism>
<comment type="caution">
    <text evidence="2">The sequence shown here is derived from an EMBL/GenBank/DDBJ whole genome shotgun (WGS) entry which is preliminary data.</text>
</comment>
<sequence>MQMLRIRAPPGEELGALGRGLFSSVRVAERRWNCTSSDSTSGKVEREGGLARGEERGARSAPTCNSTIDTCISLDEKMQIVFCPEKTETLWKTSDLFFRLLPLCCEVLSLLRRFSANRIRLARKNIDTLLSASVAPLKKTGIFSSVSLLLHFASVSSLDLCLPFSLGVAPFFSLPFSRPLSFAPFPSFFFAGVEPLMLHFPSSRRLILSSPKPRSSVQSPRRTESRRFKRHLAIPCTESVV</sequence>
<feature type="compositionally biased region" description="Basic and acidic residues" evidence="1">
    <location>
        <begin position="43"/>
        <end position="58"/>
    </location>
</feature>
<dbReference type="VEuPathDB" id="ToxoDB:TGMAS_263460"/>
<evidence type="ECO:0000313" key="3">
    <source>
        <dbReference type="Proteomes" id="UP000028821"/>
    </source>
</evidence>
<evidence type="ECO:0000313" key="2">
    <source>
        <dbReference type="EMBL" id="KFH04485.1"/>
    </source>
</evidence>
<name>A0A086PVV3_TOXGO</name>
<reference evidence="2 3" key="1">
    <citation type="submission" date="2014-04" db="EMBL/GenBank/DDBJ databases">
        <authorList>
            <person name="Sibley D."/>
            <person name="Venepally P."/>
            <person name="Karamycheva S."/>
            <person name="Hadjithomas M."/>
            <person name="Khan A."/>
            <person name="Brunk B."/>
            <person name="Roos D."/>
            <person name="Caler E."/>
            <person name="Lorenzi H."/>
        </authorList>
    </citation>
    <scope>NUCLEOTIDE SEQUENCE [LARGE SCALE GENOMIC DNA]</scope>
    <source>
        <strain evidence="2 3">MAS</strain>
    </source>
</reference>
<proteinExistence type="predicted"/>
<dbReference type="Proteomes" id="UP000028821">
    <property type="component" value="Unassembled WGS sequence"/>
</dbReference>
<feature type="region of interest" description="Disordered" evidence="1">
    <location>
        <begin position="35"/>
        <end position="62"/>
    </location>
</feature>